<reference evidence="2 3" key="1">
    <citation type="journal article" date="2012" name="J. Bacteriol.">
        <title>Genome sequence of the highly efficient arsenite-oxidizing bacterium Achromobacter arsenitoxydans SY8.</title>
        <authorList>
            <person name="Li X."/>
            <person name="Hu Y."/>
            <person name="Gong J."/>
            <person name="Lin Y."/>
            <person name="Johnstone L."/>
            <person name="Rensing C."/>
            <person name="Wang G."/>
        </authorList>
    </citation>
    <scope>NUCLEOTIDE SEQUENCE [LARGE SCALE GENOMIC DNA]</scope>
    <source>
        <strain evidence="2 3">SY8</strain>
    </source>
</reference>
<accession>H0FG28</accession>
<protein>
    <submittedName>
        <fullName evidence="2">Response regulator 21</fullName>
    </submittedName>
</protein>
<gene>
    <name evidence="2" type="ORF">KYC_28742</name>
</gene>
<organism evidence="2 3">
    <name type="scientific">Achromobacter arsenitoxydans SY8</name>
    <dbReference type="NCBI Taxonomy" id="477184"/>
    <lineage>
        <taxon>Bacteria</taxon>
        <taxon>Pseudomonadati</taxon>
        <taxon>Pseudomonadota</taxon>
        <taxon>Betaproteobacteria</taxon>
        <taxon>Burkholderiales</taxon>
        <taxon>Alcaligenaceae</taxon>
        <taxon>Achromobacter</taxon>
    </lineage>
</organism>
<dbReference type="PATRIC" id="fig|477184.5.peg.5631"/>
<comment type="caution">
    <text evidence="2">The sequence shown here is derived from an EMBL/GenBank/DDBJ whole genome shotgun (WGS) entry which is preliminary data.</text>
</comment>
<sequence length="458" mass="46174">MMFQSSAALPDGWQAEGPGATRLEDLLRLPAGLKRQEGIARIVAGLASGLVALHEAGRVHGAIHPGAVVFGPSGQATLAEPPAAPAPDAEDAARHAGYAAFEQYTDDPDHPCGPWTDVYGLAALAHFLATGSAPPDALARRVRDDCLPLHEREAGAYGNAFCVAVDSGLAMAAHARPQTVAAFAAGMGASLAAEGEEPRTPAAEAEDGPAVAVPPVAVPPVAVPPVAVPPVEAMDDPSSPLPAGALRPDQQARAPRILPIALALALLLAGGGYILVRLMGSPAATEAPQPTPVLAAAPSAPAPQAPPAAQPPAEKPPAEQAPAEQPPATAENRPAPAEPPSTPAEPASAPAAPPPRAQDEGIGAMAGSTADAPGPALGAAAQPQEQSKVAPVTVRVAVRPWGEVLVNGRSRGISPPLRELSLAPGRYQVTVRNASAGDHRMTLTVAKGQPASITHEFE</sequence>
<dbReference type="RefSeq" id="WP_008169059.1">
    <property type="nucleotide sequence ID" value="NZ_AGUF01000104.1"/>
</dbReference>
<name>H0FG28_9BURK</name>
<keyword evidence="3" id="KW-1185">Reference proteome</keyword>
<dbReference type="STRING" id="477184.KYC_28742"/>
<feature type="compositionally biased region" description="Low complexity" evidence="1">
    <location>
        <begin position="318"/>
        <end position="335"/>
    </location>
</feature>
<dbReference type="AlphaFoldDB" id="H0FG28"/>
<feature type="compositionally biased region" description="Pro residues" evidence="1">
    <location>
        <begin position="300"/>
        <end position="315"/>
    </location>
</feature>
<proteinExistence type="predicted"/>
<feature type="region of interest" description="Disordered" evidence="1">
    <location>
        <begin position="284"/>
        <end position="389"/>
    </location>
</feature>
<feature type="compositionally biased region" description="Low complexity" evidence="1">
    <location>
        <begin position="370"/>
        <end position="389"/>
    </location>
</feature>
<dbReference type="Proteomes" id="UP000003113">
    <property type="component" value="Unassembled WGS sequence"/>
</dbReference>
<dbReference type="InterPro" id="IPR011009">
    <property type="entry name" value="Kinase-like_dom_sf"/>
</dbReference>
<evidence type="ECO:0000313" key="2">
    <source>
        <dbReference type="EMBL" id="EHK62821.1"/>
    </source>
</evidence>
<dbReference type="OrthoDB" id="9801841at2"/>
<evidence type="ECO:0000256" key="1">
    <source>
        <dbReference type="SAM" id="MobiDB-lite"/>
    </source>
</evidence>
<dbReference type="EMBL" id="AGUF01000104">
    <property type="protein sequence ID" value="EHK62821.1"/>
    <property type="molecule type" value="Genomic_DNA"/>
</dbReference>
<evidence type="ECO:0000313" key="3">
    <source>
        <dbReference type="Proteomes" id="UP000003113"/>
    </source>
</evidence>
<dbReference type="eggNOG" id="COG0515">
    <property type="taxonomic scope" value="Bacteria"/>
</dbReference>
<dbReference type="SUPFAM" id="SSF56112">
    <property type="entry name" value="Protein kinase-like (PK-like)"/>
    <property type="match status" value="1"/>
</dbReference>
<dbReference type="Gene3D" id="1.10.510.10">
    <property type="entry name" value="Transferase(Phosphotransferase) domain 1"/>
    <property type="match status" value="1"/>
</dbReference>